<feature type="compositionally biased region" description="Gly residues" evidence="1">
    <location>
        <begin position="392"/>
        <end position="434"/>
    </location>
</feature>
<proteinExistence type="predicted"/>
<feature type="region of interest" description="Disordered" evidence="1">
    <location>
        <begin position="250"/>
        <end position="434"/>
    </location>
</feature>
<keyword evidence="4" id="KW-1185">Reference proteome</keyword>
<evidence type="ECO:0000256" key="1">
    <source>
        <dbReference type="SAM" id="MobiDB-lite"/>
    </source>
</evidence>
<evidence type="ECO:0000313" key="3">
    <source>
        <dbReference type="EMBL" id="ABK17152.1"/>
    </source>
</evidence>
<dbReference type="PANTHER" id="PTHR40269:SF1">
    <property type="entry name" value="OUTER MEMBRANE PROTEIN"/>
    <property type="match status" value="1"/>
</dbReference>
<dbReference type="STRING" id="335543.Sfum_1462"/>
<gene>
    <name evidence="3" type="ordered locus">Sfum_1462</name>
</gene>
<accession>A0LIA0</accession>
<name>A0LIA0_SYNFM</name>
<evidence type="ECO:0008006" key="5">
    <source>
        <dbReference type="Google" id="ProtNLM"/>
    </source>
</evidence>
<dbReference type="Pfam" id="PF11737">
    <property type="entry name" value="DUF3300"/>
    <property type="match status" value="1"/>
</dbReference>
<protein>
    <recommendedName>
        <fullName evidence="5">DUF3300 domain-containing protein</fullName>
    </recommendedName>
</protein>
<dbReference type="InterPro" id="IPR021728">
    <property type="entry name" value="DUF3300"/>
</dbReference>
<dbReference type="PANTHER" id="PTHR40269">
    <property type="entry name" value="OUTER MEMBRANE PROTEIN-RELATED"/>
    <property type="match status" value="1"/>
</dbReference>
<reference evidence="3 4" key="1">
    <citation type="submission" date="2006-10" db="EMBL/GenBank/DDBJ databases">
        <title>Complete sequence of Syntrophobacter fumaroxidans MPOB.</title>
        <authorList>
            <consortium name="US DOE Joint Genome Institute"/>
            <person name="Copeland A."/>
            <person name="Lucas S."/>
            <person name="Lapidus A."/>
            <person name="Barry K."/>
            <person name="Detter J.C."/>
            <person name="Glavina del Rio T."/>
            <person name="Hammon N."/>
            <person name="Israni S."/>
            <person name="Pitluck S."/>
            <person name="Goltsman E.G."/>
            <person name="Martinez M."/>
            <person name="Schmutz J."/>
            <person name="Larimer F."/>
            <person name="Land M."/>
            <person name="Hauser L."/>
            <person name="Kyrpides N."/>
            <person name="Kim E."/>
            <person name="Boone D.R."/>
            <person name="Brockman F."/>
            <person name="Culley D."/>
            <person name="Ferry J."/>
            <person name="Gunsalus R."/>
            <person name="McInerney M.J."/>
            <person name="Morrison M."/>
            <person name="Plugge C."/>
            <person name="Rohlin L."/>
            <person name="Scholten J."/>
            <person name="Sieber J."/>
            <person name="Stams A.J.M."/>
            <person name="Worm P."/>
            <person name="Henstra A.M."/>
            <person name="Richardson P."/>
        </authorList>
    </citation>
    <scope>NUCLEOTIDE SEQUENCE [LARGE SCALE GENOMIC DNA]</scope>
    <source>
        <strain evidence="4">DSM 10017 / MPOB</strain>
    </source>
</reference>
<evidence type="ECO:0000256" key="2">
    <source>
        <dbReference type="SAM" id="SignalP"/>
    </source>
</evidence>
<dbReference type="HOGENOM" id="CLU_024625_0_2_7"/>
<evidence type="ECO:0000313" key="4">
    <source>
        <dbReference type="Proteomes" id="UP000001784"/>
    </source>
</evidence>
<dbReference type="RefSeq" id="WP_011698323.1">
    <property type="nucleotide sequence ID" value="NC_008554.1"/>
</dbReference>
<feature type="signal peptide" evidence="2">
    <location>
        <begin position="1"/>
        <end position="25"/>
    </location>
</feature>
<feature type="chain" id="PRO_5002626558" description="DUF3300 domain-containing protein" evidence="2">
    <location>
        <begin position="26"/>
        <end position="434"/>
    </location>
</feature>
<dbReference type="AlphaFoldDB" id="A0LIA0"/>
<keyword evidence="2" id="KW-0732">Signal</keyword>
<dbReference type="EMBL" id="CP000478">
    <property type="protein sequence ID" value="ABK17152.1"/>
    <property type="molecule type" value="Genomic_DNA"/>
</dbReference>
<dbReference type="KEGG" id="sfu:Sfum_1462"/>
<dbReference type="Proteomes" id="UP000001784">
    <property type="component" value="Chromosome"/>
</dbReference>
<dbReference type="FunCoup" id="A0LIA0">
    <property type="interactions" value="33"/>
</dbReference>
<dbReference type="InParanoid" id="A0LIA0"/>
<feature type="compositionally biased region" description="Gly residues" evidence="1">
    <location>
        <begin position="304"/>
        <end position="331"/>
    </location>
</feature>
<dbReference type="eggNOG" id="COG3064">
    <property type="taxonomic scope" value="Bacteria"/>
</dbReference>
<organism evidence="3 4">
    <name type="scientific">Syntrophobacter fumaroxidans (strain DSM 10017 / MPOB)</name>
    <dbReference type="NCBI Taxonomy" id="335543"/>
    <lineage>
        <taxon>Bacteria</taxon>
        <taxon>Pseudomonadati</taxon>
        <taxon>Thermodesulfobacteriota</taxon>
        <taxon>Syntrophobacteria</taxon>
        <taxon>Syntrophobacterales</taxon>
        <taxon>Syntrophobacteraceae</taxon>
        <taxon>Syntrophobacter</taxon>
    </lineage>
</organism>
<sequence length="434" mass="45729" precursor="true">MMTRSKFNPVLIGFLVLLLAAPSVAVGQGAGASGGFSQEELDQMLAPIALYPDSLLAQVLVAAAYPIEVVQADRWVKQNRNLKGEQLNAALDKMDWDLSVKALVPFPEVLAMMSEQLDWTSKLGEAFVAQQADVMQTVQKLRGRARNQGNLKTTREQKVVVQDQAIVIEPANPTVVYVPTYNPAVVYGSWWAPAYPPYAYYPAGAAFAAGAFGFAAGVAVGAAWNNGWGSWNWGHNDVNVNVNRNTNINRNNISNVRTGQFQPQAEHRKGAAYRNEANRQKYGQRGAGSADNRRDFRGHSQAGAGRGPGDIGRQQGVGAGDRGRQQGIGAGDRGRQQAGQRPSTRPGGESMRGPAQQRPSGGAFDGMGNSRQTRMNADRGQMSRGMASGSYRGAGYGGGGRGGSSFSGGRGGGYGGGGGRAGGGGRGGGRGGRR</sequence>